<keyword evidence="2" id="KW-1185">Reference proteome</keyword>
<dbReference type="PANTHER" id="PTHR35866:SF1">
    <property type="entry name" value="YKGJ FAMILY CYSTEINE CLUSTER PROTEIN"/>
    <property type="match status" value="1"/>
</dbReference>
<evidence type="ECO:0000313" key="1">
    <source>
        <dbReference type="EMBL" id="TEB12565.1"/>
    </source>
</evidence>
<dbReference type="PANTHER" id="PTHR35866">
    <property type="entry name" value="PUTATIVE-RELATED"/>
    <property type="match status" value="1"/>
</dbReference>
<dbReference type="InterPro" id="IPR005358">
    <property type="entry name" value="Puta_zinc/iron-chelating_dom"/>
</dbReference>
<name>A0A4Y7RUB3_9FIRM</name>
<dbReference type="RefSeq" id="WP_192902783.1">
    <property type="nucleotide sequence ID" value="NZ_QFFZ01000006.1"/>
</dbReference>
<dbReference type="Proteomes" id="UP000297597">
    <property type="component" value="Unassembled WGS sequence"/>
</dbReference>
<dbReference type="Pfam" id="PF03692">
    <property type="entry name" value="CxxCxxCC"/>
    <property type="match status" value="1"/>
</dbReference>
<dbReference type="EMBL" id="QFFZ01000006">
    <property type="protein sequence ID" value="TEB12565.1"/>
    <property type="molecule type" value="Genomic_DNA"/>
</dbReference>
<evidence type="ECO:0008006" key="3">
    <source>
        <dbReference type="Google" id="ProtNLM"/>
    </source>
</evidence>
<organism evidence="1 2">
    <name type="scientific">Pelotomaculum propionicicum</name>
    <dbReference type="NCBI Taxonomy" id="258475"/>
    <lineage>
        <taxon>Bacteria</taxon>
        <taxon>Bacillati</taxon>
        <taxon>Bacillota</taxon>
        <taxon>Clostridia</taxon>
        <taxon>Eubacteriales</taxon>
        <taxon>Desulfotomaculaceae</taxon>
        <taxon>Pelotomaculum</taxon>
    </lineage>
</organism>
<evidence type="ECO:0000313" key="2">
    <source>
        <dbReference type="Proteomes" id="UP000297597"/>
    </source>
</evidence>
<accession>A0A4Y7RUB3</accession>
<proteinExistence type="predicted"/>
<reference evidence="1 2" key="1">
    <citation type="journal article" date="2018" name="Environ. Microbiol.">
        <title>Novel energy conservation strategies and behaviour of Pelotomaculum schinkii driving syntrophic propionate catabolism.</title>
        <authorList>
            <person name="Hidalgo-Ahumada C.A.P."/>
            <person name="Nobu M.K."/>
            <person name="Narihiro T."/>
            <person name="Tamaki H."/>
            <person name="Liu W.T."/>
            <person name="Kamagata Y."/>
            <person name="Stams A.J.M."/>
            <person name="Imachi H."/>
            <person name="Sousa D.Z."/>
        </authorList>
    </citation>
    <scope>NUCLEOTIDE SEQUENCE [LARGE SCALE GENOMIC DNA]</scope>
    <source>
        <strain evidence="1 2">MGP</strain>
    </source>
</reference>
<protein>
    <recommendedName>
        <fullName evidence="3">YkgJ family cysteine cluster protein</fullName>
    </recommendedName>
</protein>
<gene>
    <name evidence="1" type="ORF">Pmgp_00896</name>
</gene>
<dbReference type="AlphaFoldDB" id="A0A4Y7RUB3"/>
<comment type="caution">
    <text evidence="1">The sequence shown here is derived from an EMBL/GenBank/DDBJ whole genome shotgun (WGS) entry which is preliminary data.</text>
</comment>
<sequence>MTQSETVRVVRYQFGEKHGYDLVITDNQATVQDYLNALNRAIEQSLFSCYRKNALPVCAGCGACCVDTVSLTRIDILNLREHLRVNQETLQQFLERGGYIQPGWRWVDFTLRKGEDGLCVFQDRESRLCSIHPARPLVCRLYTGCPCTRRADKVRNCIVRMAKHDLVSKWLTQDAEKGVTTAFHEGCQPRPKPNAFSGKKNYRQVLLKDLLPPELWRQIYVKG</sequence>